<evidence type="ECO:0000313" key="3">
    <source>
        <dbReference type="EMBL" id="SDI77046.1"/>
    </source>
</evidence>
<evidence type="ECO:0000313" key="4">
    <source>
        <dbReference type="Proteomes" id="UP000198869"/>
    </source>
</evidence>
<reference evidence="4" key="1">
    <citation type="submission" date="2016-10" db="EMBL/GenBank/DDBJ databases">
        <authorList>
            <person name="Varghese N."/>
            <person name="Submissions S."/>
        </authorList>
    </citation>
    <scope>NUCLEOTIDE SEQUENCE [LARGE SCALE GENOMIC DNA]</scope>
    <source>
        <strain evidence="4">DSM 17071</strain>
    </source>
</reference>
<accession>A0A1G8NAC8</accession>
<keyword evidence="4" id="KW-1185">Reference proteome</keyword>
<dbReference type="RefSeq" id="WP_089860964.1">
    <property type="nucleotide sequence ID" value="NZ_FNDW01000013.1"/>
</dbReference>
<organism evidence="3 4">
    <name type="scientific">Chryseobacterium taeanense</name>
    <dbReference type="NCBI Taxonomy" id="311334"/>
    <lineage>
        <taxon>Bacteria</taxon>
        <taxon>Pseudomonadati</taxon>
        <taxon>Bacteroidota</taxon>
        <taxon>Flavobacteriia</taxon>
        <taxon>Flavobacteriales</taxon>
        <taxon>Weeksellaceae</taxon>
        <taxon>Chryseobacterium group</taxon>
        <taxon>Chryseobacterium</taxon>
    </lineage>
</organism>
<dbReference type="STRING" id="311334.SAMN05421846_11355"/>
<dbReference type="InterPro" id="IPR029057">
    <property type="entry name" value="PRTase-like"/>
</dbReference>
<evidence type="ECO:0000259" key="2">
    <source>
        <dbReference type="Pfam" id="PF24409"/>
    </source>
</evidence>
<feature type="domain" description="PRTase associated wHTH" evidence="2">
    <location>
        <begin position="328"/>
        <end position="414"/>
    </location>
</feature>
<dbReference type="EMBL" id="FNDW01000013">
    <property type="protein sequence ID" value="SDI77046.1"/>
    <property type="molecule type" value="Genomic_DNA"/>
</dbReference>
<name>A0A1G8NAC8_9FLAO</name>
<dbReference type="Proteomes" id="UP000198869">
    <property type="component" value="Unassembled WGS sequence"/>
</dbReference>
<dbReference type="OrthoDB" id="2084254at2"/>
<dbReference type="Pfam" id="PF24390">
    <property type="entry name" value="PRTase-CE"/>
    <property type="match status" value="1"/>
</dbReference>
<evidence type="ECO:0000259" key="1">
    <source>
        <dbReference type="Pfam" id="PF24390"/>
    </source>
</evidence>
<dbReference type="Pfam" id="PF24409">
    <property type="entry name" value="wHTH-PRTase_assc"/>
    <property type="match status" value="1"/>
</dbReference>
<dbReference type="InterPro" id="IPR056920">
    <property type="entry name" value="PRTase-CE"/>
</dbReference>
<dbReference type="SUPFAM" id="SSF53271">
    <property type="entry name" value="PRTase-like"/>
    <property type="match status" value="1"/>
</dbReference>
<protein>
    <submittedName>
        <fullName evidence="3">Uncharacterized protein</fullName>
    </submittedName>
</protein>
<dbReference type="AlphaFoldDB" id="A0A1G8NAC8"/>
<sequence>MSYTFKYNKKYFNKIEHLLPRLKYSVFPSKIIKWLENFEDDEIDHILTLMLTFEFITYNELLMRFDDLLGSLIKDIPTYEGIVFIPYGKIGKSSTLITYPLTHTPKLRRRKNIAIEFDYEKIKIGKYKHVVFIDDFVGSGHSFCKEFSKKSTKKWIYNNNFKSITLLSSITMLEAKNYLESRFPNLLIKSEFRSKIFCNDTSPLKFLGNIEEIKKIILKYEKSFKYLPRGYSNSESFLSFSYGSPNNTLPIIWKDSDSWKSLFPRFEESKISEAREIKKEFSFFIGIYKKLGLNILKNDNSFYNYNTRNNKSQNFTYSIKEHHSLIALLFLRRNYKMENILICQLLGLTLHELEEIYKKAIKQKFFSKSKDLTIEGINLIDSIIKNVKKENFRNETRERMLLKNILNLPKQFKGKA</sequence>
<feature type="domain" description="PRTase-CE" evidence="1">
    <location>
        <begin position="32"/>
        <end position="265"/>
    </location>
</feature>
<proteinExistence type="predicted"/>
<dbReference type="InterPro" id="IPR057055">
    <property type="entry name" value="wHTH-PRTase_assoc"/>
</dbReference>
<gene>
    <name evidence="3" type="ORF">SAMN05421846_11355</name>
</gene>